<keyword evidence="1" id="KW-0378">Hydrolase</keyword>
<name>A0A4Y1ZH05_9BACL</name>
<dbReference type="Pfam" id="PF24684">
    <property type="entry name" value="Vgb_lyase"/>
    <property type="match status" value="1"/>
</dbReference>
<dbReference type="Proteomes" id="UP000319716">
    <property type="component" value="Unassembled WGS sequence"/>
</dbReference>
<evidence type="ECO:0000313" key="2">
    <source>
        <dbReference type="Proteomes" id="UP000319716"/>
    </source>
</evidence>
<dbReference type="PANTHER" id="PTHR40274">
    <property type="entry name" value="VIRGINIAMYCIN B LYASE"/>
    <property type="match status" value="1"/>
</dbReference>
<protein>
    <submittedName>
        <fullName evidence="1">Putative hydrolase</fullName>
    </submittedName>
</protein>
<evidence type="ECO:0000313" key="1">
    <source>
        <dbReference type="EMBL" id="GAY78233.1"/>
    </source>
</evidence>
<dbReference type="GO" id="GO:0016787">
    <property type="term" value="F:hydrolase activity"/>
    <property type="evidence" value="ECO:0007669"/>
    <property type="project" value="UniProtKB-KW"/>
</dbReference>
<dbReference type="EMBL" id="BEXB01000043">
    <property type="protein sequence ID" value="GAY78233.1"/>
    <property type="molecule type" value="Genomic_DNA"/>
</dbReference>
<dbReference type="InterPro" id="IPR015943">
    <property type="entry name" value="WD40/YVTN_repeat-like_dom_sf"/>
</dbReference>
<gene>
    <name evidence="1" type="ORF">NBRC111894_3787</name>
</gene>
<organism evidence="1 2">
    <name type="scientific">Sporolactobacillus inulinus</name>
    <dbReference type="NCBI Taxonomy" id="2078"/>
    <lineage>
        <taxon>Bacteria</taxon>
        <taxon>Bacillati</taxon>
        <taxon>Bacillota</taxon>
        <taxon>Bacilli</taxon>
        <taxon>Bacillales</taxon>
        <taxon>Sporolactobacillaceae</taxon>
        <taxon>Sporolactobacillus</taxon>
    </lineage>
</organism>
<dbReference type="InterPro" id="IPR051344">
    <property type="entry name" value="Vgb"/>
</dbReference>
<sequence length="125" mass="14282">MDLEDQNTGPYGVAVSSSGEVWFTQHKANKISCIQSDGRVVEYPIPTPDAKVLCLTVSSDDDVWFTENRANKIGRITKEGIIVEYPLPNSISGPYGITEGPNKKIWFTEIKWKSNREYFKRWQHM</sequence>
<accession>A0A4Y1ZH05</accession>
<dbReference type="SUPFAM" id="SSF101898">
    <property type="entry name" value="NHL repeat"/>
    <property type="match status" value="1"/>
</dbReference>
<dbReference type="Gene3D" id="2.130.10.10">
    <property type="entry name" value="YVTN repeat-like/Quinoprotein amine dehydrogenase"/>
    <property type="match status" value="1"/>
</dbReference>
<comment type="caution">
    <text evidence="1">The sequence shown here is derived from an EMBL/GenBank/DDBJ whole genome shotgun (WGS) entry which is preliminary data.</text>
</comment>
<reference evidence="1 2" key="1">
    <citation type="submission" date="2017-11" db="EMBL/GenBank/DDBJ databases">
        <title>Draft Genome Sequence of Sporolactobacillus inulinus NBRC 111894 Isolated from Koso, a Japanese Sugar-Vegetable Fermented Beverage.</title>
        <authorList>
            <person name="Chiou T.Y."/>
            <person name="Oshima K."/>
            <person name="Suda W."/>
            <person name="Hattori M."/>
            <person name="Takahashi T."/>
        </authorList>
    </citation>
    <scope>NUCLEOTIDE SEQUENCE [LARGE SCALE GENOMIC DNA]</scope>
    <source>
        <strain evidence="1 2">NBRC111894</strain>
    </source>
</reference>
<dbReference type="AlphaFoldDB" id="A0A4Y1ZH05"/>
<dbReference type="PANTHER" id="PTHR40274:SF3">
    <property type="entry name" value="VIRGINIAMYCIN B LYASE"/>
    <property type="match status" value="1"/>
</dbReference>
<proteinExistence type="predicted"/>